<comment type="subcellular location">
    <subcellularLocation>
        <location evidence="1">Membrane</location>
        <topology evidence="1">Single-pass membrane protein</topology>
    </subcellularLocation>
</comment>
<evidence type="ECO:0000256" key="3">
    <source>
        <dbReference type="ARBA" id="ARBA00022989"/>
    </source>
</evidence>
<evidence type="ECO:0000256" key="4">
    <source>
        <dbReference type="ARBA" id="ARBA00023136"/>
    </source>
</evidence>
<keyword evidence="4 6" id="KW-0472">Membrane</keyword>
<dbReference type="GO" id="GO:0071944">
    <property type="term" value="C:cell periphery"/>
    <property type="evidence" value="ECO:0007669"/>
    <property type="project" value="UniProtKB-ARBA"/>
</dbReference>
<proteinExistence type="predicted"/>
<feature type="transmembrane region" description="Helical" evidence="6">
    <location>
        <begin position="241"/>
        <end position="265"/>
    </location>
</feature>
<feature type="compositionally biased region" description="Polar residues" evidence="5">
    <location>
        <begin position="204"/>
        <end position="238"/>
    </location>
</feature>
<reference evidence="8 9" key="1">
    <citation type="submission" date="2014-04" db="EMBL/GenBank/DDBJ databases">
        <authorList>
            <consortium name="DOE Joint Genome Institute"/>
            <person name="Kuo A."/>
            <person name="Gay G."/>
            <person name="Dore J."/>
            <person name="Kohler A."/>
            <person name="Nagy L.G."/>
            <person name="Floudas D."/>
            <person name="Copeland A."/>
            <person name="Barry K.W."/>
            <person name="Cichocki N."/>
            <person name="Veneault-Fourrey C."/>
            <person name="LaButti K."/>
            <person name="Lindquist E.A."/>
            <person name="Lipzen A."/>
            <person name="Lundell T."/>
            <person name="Morin E."/>
            <person name="Murat C."/>
            <person name="Sun H."/>
            <person name="Tunlid A."/>
            <person name="Henrissat B."/>
            <person name="Grigoriev I.V."/>
            <person name="Hibbett D.S."/>
            <person name="Martin F."/>
            <person name="Nordberg H.P."/>
            <person name="Cantor M.N."/>
            <person name="Hua S.X."/>
        </authorList>
    </citation>
    <scope>NUCLEOTIDE SEQUENCE [LARGE SCALE GENOMIC DNA]</scope>
    <source>
        <strain evidence="9">h7</strain>
    </source>
</reference>
<name>A0A0C3CIL2_HEBCY</name>
<feature type="region of interest" description="Disordered" evidence="5">
    <location>
        <begin position="500"/>
        <end position="532"/>
    </location>
</feature>
<feature type="region of interest" description="Disordered" evidence="5">
    <location>
        <begin position="176"/>
        <end position="238"/>
    </location>
</feature>
<dbReference type="HOGENOM" id="CLU_033259_1_0_1"/>
<feature type="chain" id="PRO_5002173223" evidence="7">
    <location>
        <begin position="26"/>
        <end position="532"/>
    </location>
</feature>
<sequence length="532" mass="57070">MVALRSEPGALFLIFFIWNLQLVLAGIVNRTIDDAFGDSSTLRQVAYLPTTLNVWQDLTCSGCLIRPDTSRAFKGTYTAATYSPQLGSMSITMKFNGTAIYVFFILANNAGDELFQHAPDLSRTDIDYNQLVYSKEALINAEHTLVISTSGVDTNVYVNFDYVIYTHDDDAPLLPLPPAGSSSTSLSTSSSATSSLPSSSSTTNISQGSSITPVPTDSGTAVPNPGTSLPNTSDTKSSPPIGAIIGGVIGGIVFLSLVIFLLVFCSRRRAPGGRRSESEGYIPPLMEEMGPPIDRKPAIITPFTAQPTPVPFPGASKTQRGYEKNRSGALNPQMSPSSRDGYESAYGGYVDPNANGSATSVSGSGRQYHNRGTRTPLRSVTDRDHLSSFDTPVPVGVPSASTNNSTGDEGGNPDSIEAIRRARQNEIDERLRAVQEEVTHLTSDLQGEKGGRQPSVRRRGANKRGDQEVAGEAEEMTMAEMREQLSVMKEQIGYLREQQRSAWAQGLSDDPPPGYTLNPALRYSGPTVGPPS</sequence>
<dbReference type="EMBL" id="KN831768">
    <property type="protein sequence ID" value="KIM48570.1"/>
    <property type="molecule type" value="Genomic_DNA"/>
</dbReference>
<feature type="compositionally biased region" description="Polar residues" evidence="5">
    <location>
        <begin position="354"/>
        <end position="367"/>
    </location>
</feature>
<dbReference type="AlphaFoldDB" id="A0A0C3CIL2"/>
<feature type="compositionally biased region" description="Low complexity" evidence="5">
    <location>
        <begin position="179"/>
        <end position="203"/>
    </location>
</feature>
<dbReference type="STRING" id="686832.A0A0C3CIL2"/>
<feature type="compositionally biased region" description="Polar residues" evidence="5">
    <location>
        <begin position="328"/>
        <end position="338"/>
    </location>
</feature>
<evidence type="ECO:0000256" key="1">
    <source>
        <dbReference type="ARBA" id="ARBA00004167"/>
    </source>
</evidence>
<accession>A0A0C3CIL2</accession>
<feature type="region of interest" description="Disordered" evidence="5">
    <location>
        <begin position="440"/>
        <end position="475"/>
    </location>
</feature>
<dbReference type="PANTHER" id="PTHR15549">
    <property type="entry name" value="PAIRED IMMUNOGLOBULIN-LIKE TYPE 2 RECEPTOR"/>
    <property type="match status" value="1"/>
</dbReference>
<evidence type="ECO:0000313" key="9">
    <source>
        <dbReference type="Proteomes" id="UP000053424"/>
    </source>
</evidence>
<reference evidence="9" key="2">
    <citation type="submission" date="2015-01" db="EMBL/GenBank/DDBJ databases">
        <title>Evolutionary Origins and Diversification of the Mycorrhizal Mutualists.</title>
        <authorList>
            <consortium name="DOE Joint Genome Institute"/>
            <consortium name="Mycorrhizal Genomics Consortium"/>
            <person name="Kohler A."/>
            <person name="Kuo A."/>
            <person name="Nagy L.G."/>
            <person name="Floudas D."/>
            <person name="Copeland A."/>
            <person name="Barry K.W."/>
            <person name="Cichocki N."/>
            <person name="Veneault-Fourrey C."/>
            <person name="LaButti K."/>
            <person name="Lindquist E.A."/>
            <person name="Lipzen A."/>
            <person name="Lundell T."/>
            <person name="Morin E."/>
            <person name="Murat C."/>
            <person name="Riley R."/>
            <person name="Ohm R."/>
            <person name="Sun H."/>
            <person name="Tunlid A."/>
            <person name="Henrissat B."/>
            <person name="Grigoriev I.V."/>
            <person name="Hibbett D.S."/>
            <person name="Martin F."/>
        </authorList>
    </citation>
    <scope>NUCLEOTIDE SEQUENCE [LARGE SCALE GENOMIC DNA]</scope>
    <source>
        <strain evidence="9">h7</strain>
    </source>
</reference>
<dbReference type="GO" id="GO:0016020">
    <property type="term" value="C:membrane"/>
    <property type="evidence" value="ECO:0007669"/>
    <property type="project" value="UniProtKB-SubCell"/>
</dbReference>
<feature type="region of interest" description="Disordered" evidence="5">
    <location>
        <begin position="304"/>
        <end position="415"/>
    </location>
</feature>
<gene>
    <name evidence="8" type="ORF">M413DRAFT_437782</name>
</gene>
<keyword evidence="7" id="KW-0732">Signal</keyword>
<dbReference type="Proteomes" id="UP000053424">
    <property type="component" value="Unassembled WGS sequence"/>
</dbReference>
<dbReference type="OrthoDB" id="2758521at2759"/>
<feature type="signal peptide" evidence="7">
    <location>
        <begin position="1"/>
        <end position="25"/>
    </location>
</feature>
<evidence type="ECO:0000256" key="2">
    <source>
        <dbReference type="ARBA" id="ARBA00022692"/>
    </source>
</evidence>
<dbReference type="Gene3D" id="2.60.120.260">
    <property type="entry name" value="Galactose-binding domain-like"/>
    <property type="match status" value="1"/>
</dbReference>
<keyword evidence="9" id="KW-1185">Reference proteome</keyword>
<feature type="region of interest" description="Disordered" evidence="5">
    <location>
        <begin position="271"/>
        <end position="290"/>
    </location>
</feature>
<keyword evidence="3 6" id="KW-1133">Transmembrane helix</keyword>
<keyword evidence="2 6" id="KW-0812">Transmembrane</keyword>
<evidence type="ECO:0000256" key="6">
    <source>
        <dbReference type="SAM" id="Phobius"/>
    </source>
</evidence>
<evidence type="ECO:0000256" key="5">
    <source>
        <dbReference type="SAM" id="MobiDB-lite"/>
    </source>
</evidence>
<dbReference type="InterPro" id="IPR051694">
    <property type="entry name" value="Immunoregulatory_rcpt-like"/>
</dbReference>
<protein>
    <submittedName>
        <fullName evidence="8">Uncharacterized protein</fullName>
    </submittedName>
</protein>
<evidence type="ECO:0000256" key="7">
    <source>
        <dbReference type="SAM" id="SignalP"/>
    </source>
</evidence>
<evidence type="ECO:0000313" key="8">
    <source>
        <dbReference type="EMBL" id="KIM48570.1"/>
    </source>
</evidence>
<organism evidence="8 9">
    <name type="scientific">Hebeloma cylindrosporum</name>
    <dbReference type="NCBI Taxonomy" id="76867"/>
    <lineage>
        <taxon>Eukaryota</taxon>
        <taxon>Fungi</taxon>
        <taxon>Dikarya</taxon>
        <taxon>Basidiomycota</taxon>
        <taxon>Agaricomycotina</taxon>
        <taxon>Agaricomycetes</taxon>
        <taxon>Agaricomycetidae</taxon>
        <taxon>Agaricales</taxon>
        <taxon>Agaricineae</taxon>
        <taxon>Hymenogastraceae</taxon>
        <taxon>Hebeloma</taxon>
    </lineage>
</organism>